<gene>
    <name evidence="1" type="ORF">E2C01_039990</name>
</gene>
<organism evidence="1 2">
    <name type="scientific">Portunus trituberculatus</name>
    <name type="common">Swimming crab</name>
    <name type="synonym">Neptunus trituberculatus</name>
    <dbReference type="NCBI Taxonomy" id="210409"/>
    <lineage>
        <taxon>Eukaryota</taxon>
        <taxon>Metazoa</taxon>
        <taxon>Ecdysozoa</taxon>
        <taxon>Arthropoda</taxon>
        <taxon>Crustacea</taxon>
        <taxon>Multicrustacea</taxon>
        <taxon>Malacostraca</taxon>
        <taxon>Eumalacostraca</taxon>
        <taxon>Eucarida</taxon>
        <taxon>Decapoda</taxon>
        <taxon>Pleocyemata</taxon>
        <taxon>Brachyura</taxon>
        <taxon>Eubrachyura</taxon>
        <taxon>Portunoidea</taxon>
        <taxon>Portunidae</taxon>
        <taxon>Portuninae</taxon>
        <taxon>Portunus</taxon>
    </lineage>
</organism>
<dbReference type="AlphaFoldDB" id="A0A5B7FLS9"/>
<accession>A0A5B7FLS9</accession>
<name>A0A5B7FLS9_PORTR</name>
<reference evidence="1 2" key="1">
    <citation type="submission" date="2019-05" db="EMBL/GenBank/DDBJ databases">
        <title>Another draft genome of Portunus trituberculatus and its Hox gene families provides insights of decapod evolution.</title>
        <authorList>
            <person name="Jeong J.-H."/>
            <person name="Song I."/>
            <person name="Kim S."/>
            <person name="Choi T."/>
            <person name="Kim D."/>
            <person name="Ryu S."/>
            <person name="Kim W."/>
        </authorList>
    </citation>
    <scope>NUCLEOTIDE SEQUENCE [LARGE SCALE GENOMIC DNA]</scope>
    <source>
        <tissue evidence="1">Muscle</tissue>
    </source>
</reference>
<keyword evidence="2" id="KW-1185">Reference proteome</keyword>
<evidence type="ECO:0000313" key="1">
    <source>
        <dbReference type="EMBL" id="MPC46277.1"/>
    </source>
</evidence>
<protein>
    <submittedName>
        <fullName evidence="1">Uncharacterized protein</fullName>
    </submittedName>
</protein>
<evidence type="ECO:0000313" key="2">
    <source>
        <dbReference type="Proteomes" id="UP000324222"/>
    </source>
</evidence>
<dbReference type="Proteomes" id="UP000324222">
    <property type="component" value="Unassembled WGS sequence"/>
</dbReference>
<dbReference type="EMBL" id="VSRR010007129">
    <property type="protein sequence ID" value="MPC46277.1"/>
    <property type="molecule type" value="Genomic_DNA"/>
</dbReference>
<sequence length="69" mass="7584">MAPVGTLEEYVESTVQLPSISGTSNFIYSGTHIRAHITIPAHLGCKAITPPPRTWASWRHVGNFKPLNK</sequence>
<proteinExistence type="predicted"/>
<comment type="caution">
    <text evidence="1">The sequence shown here is derived from an EMBL/GenBank/DDBJ whole genome shotgun (WGS) entry which is preliminary data.</text>
</comment>